<keyword evidence="2" id="KW-1185">Reference proteome</keyword>
<gene>
    <name evidence="1" type="ORF">ACFSBW_13140</name>
</gene>
<dbReference type="AlphaFoldDB" id="A0ABD6DAF8"/>
<evidence type="ECO:0000313" key="2">
    <source>
        <dbReference type="Proteomes" id="UP001597052"/>
    </source>
</evidence>
<dbReference type="EMBL" id="JBHUDM010000003">
    <property type="protein sequence ID" value="MFD1642820.1"/>
    <property type="molecule type" value="Genomic_DNA"/>
</dbReference>
<evidence type="ECO:0000313" key="1">
    <source>
        <dbReference type="EMBL" id="MFD1642820.1"/>
    </source>
</evidence>
<comment type="caution">
    <text evidence="1">The sequence shown here is derived from an EMBL/GenBank/DDBJ whole genome shotgun (WGS) entry which is preliminary data.</text>
</comment>
<dbReference type="RefSeq" id="WP_256396219.1">
    <property type="nucleotide sequence ID" value="NZ_JANHDJ010000003.1"/>
</dbReference>
<dbReference type="Proteomes" id="UP001597052">
    <property type="component" value="Unassembled WGS sequence"/>
</dbReference>
<proteinExistence type="predicted"/>
<protein>
    <recommendedName>
        <fullName evidence="3">Small CPxCG-related zinc finger protein</fullName>
    </recommendedName>
</protein>
<organism evidence="1 2">
    <name type="scientific">Halohasta litorea</name>
    <dbReference type="NCBI Taxonomy" id="869891"/>
    <lineage>
        <taxon>Archaea</taxon>
        <taxon>Methanobacteriati</taxon>
        <taxon>Methanobacteriota</taxon>
        <taxon>Stenosarchaea group</taxon>
        <taxon>Halobacteria</taxon>
        <taxon>Halobacteriales</taxon>
        <taxon>Haloferacaceae</taxon>
        <taxon>Halohasta</taxon>
    </lineage>
</organism>
<evidence type="ECO:0008006" key="3">
    <source>
        <dbReference type="Google" id="ProtNLM"/>
    </source>
</evidence>
<name>A0ABD6DAF8_9EURY</name>
<reference evidence="1 2" key="1">
    <citation type="journal article" date="2019" name="Int. J. Syst. Evol. Microbiol.">
        <title>The Global Catalogue of Microorganisms (GCM) 10K type strain sequencing project: providing services to taxonomists for standard genome sequencing and annotation.</title>
        <authorList>
            <consortium name="The Broad Institute Genomics Platform"/>
            <consortium name="The Broad Institute Genome Sequencing Center for Infectious Disease"/>
            <person name="Wu L."/>
            <person name="Ma J."/>
        </authorList>
    </citation>
    <scope>NUCLEOTIDE SEQUENCE [LARGE SCALE GENOMIC DNA]</scope>
    <source>
        <strain evidence="1 2">CGMCC 1.10593</strain>
    </source>
</reference>
<sequence>MSSSDRLYICPDCSVLTGENVSTCPACGSESDRLSLAFVNGDR</sequence>
<accession>A0ABD6DAF8</accession>